<evidence type="ECO:0000256" key="4">
    <source>
        <dbReference type="ARBA" id="ARBA00022679"/>
    </source>
</evidence>
<reference evidence="8 9" key="1">
    <citation type="journal article" date="2015" name="Genome Announc.">
        <title>Complete genome sequences for 35 biothreat assay-relevant bacillus species.</title>
        <authorList>
            <person name="Johnson S.L."/>
            <person name="Daligault H.E."/>
            <person name="Davenport K.W."/>
            <person name="Jaissle J."/>
            <person name="Frey K.G."/>
            <person name="Ladner J.T."/>
            <person name="Broomall S.M."/>
            <person name="Bishop-Lilly K.A."/>
            <person name="Bruce D.C."/>
            <person name="Gibbons H.S."/>
            <person name="Coyne S.R."/>
            <person name="Lo C.C."/>
            <person name="Meincke L."/>
            <person name="Munk A.C."/>
            <person name="Koroleva G.I."/>
            <person name="Rosenzweig C.N."/>
            <person name="Palacios G.F."/>
            <person name="Redden C.L."/>
            <person name="Minogue T.D."/>
            <person name="Chain P.S."/>
        </authorList>
    </citation>
    <scope>NUCLEOTIDE SEQUENCE [LARGE SCALE GENOMIC DNA]</scope>
    <source>
        <strain evidence="9">ATCC 14581 / DSM 32 / JCM 2506 / NBRC 15308 / NCIMB 9376 / NCTC 10342 / NRRL B-14308 / VKM B-512</strain>
    </source>
</reference>
<sequence>MKYEIIVLAAGQGKRMKAGRNKQFLTIQNVPLIIHTLQKFEQDPWCSGIALVVNEKEVEIFEELLIEYPIQKVQSLTVGGDERQHSVYNGLKSLKQAQMVLIHDGARPFVQQNTIHELVEKAASDKAAVLAVPVKDTIKRVEQGTVIETVERSSLWAIQTPQAFLFDVVMDAHEKAKTNEYLGTDDASLVEKAGQKVSIVEGNYDNIKLTTPEDLLYAEAILTKLNRTEGVEK</sequence>
<evidence type="ECO:0000313" key="9">
    <source>
        <dbReference type="Proteomes" id="UP000031829"/>
    </source>
</evidence>
<dbReference type="InterPro" id="IPR034683">
    <property type="entry name" value="IspD/TarI"/>
</dbReference>
<dbReference type="NCBIfam" id="TIGR00453">
    <property type="entry name" value="ispD"/>
    <property type="match status" value="1"/>
</dbReference>
<dbReference type="RefSeq" id="WP_016762719.1">
    <property type="nucleotide sequence ID" value="NZ_BCVB01000017.1"/>
</dbReference>
<feature type="site" description="Positions MEP for the nucleophilic attack" evidence="7">
    <location>
        <position position="152"/>
    </location>
</feature>
<evidence type="ECO:0000256" key="2">
    <source>
        <dbReference type="ARBA" id="ARBA00004787"/>
    </source>
</evidence>
<comment type="pathway">
    <text evidence="2 7">Isoprenoid biosynthesis; isopentenyl diphosphate biosynthesis via DXP pathway; isopentenyl diphosphate from 1-deoxy-D-xylulose 5-phosphate: step 2/6.</text>
</comment>
<dbReference type="PROSITE" id="PS01295">
    <property type="entry name" value="ISPD"/>
    <property type="match status" value="1"/>
</dbReference>
<keyword evidence="6 7" id="KW-0414">Isoprene biosynthesis</keyword>
<gene>
    <name evidence="7 8" type="primary">ispD</name>
    <name evidence="8" type="ORF">BG04_2385</name>
</gene>
<dbReference type="GO" id="GO:0019288">
    <property type="term" value="P:isopentenyl diphosphate biosynthetic process, methylerythritol 4-phosphate pathway"/>
    <property type="evidence" value="ECO:0007669"/>
    <property type="project" value="UniProtKB-UniRule"/>
</dbReference>
<dbReference type="Pfam" id="PF01128">
    <property type="entry name" value="IspD"/>
    <property type="match status" value="1"/>
</dbReference>
<evidence type="ECO:0000256" key="1">
    <source>
        <dbReference type="ARBA" id="ARBA00001282"/>
    </source>
</evidence>
<feature type="site" description="Transition state stabilizer" evidence="7">
    <location>
        <position position="15"/>
    </location>
</feature>
<dbReference type="GO" id="GO:0050518">
    <property type="term" value="F:2-C-methyl-D-erythritol 4-phosphate cytidylyltransferase activity"/>
    <property type="evidence" value="ECO:0007669"/>
    <property type="project" value="UniProtKB-UniRule"/>
</dbReference>
<dbReference type="CDD" id="cd02516">
    <property type="entry name" value="CDP-ME_synthetase"/>
    <property type="match status" value="1"/>
</dbReference>
<dbReference type="HAMAP" id="MF_00108">
    <property type="entry name" value="IspD"/>
    <property type="match status" value="1"/>
</dbReference>
<dbReference type="InterPro" id="IPR050088">
    <property type="entry name" value="IspD/TarI_cytidylyltransf_bact"/>
</dbReference>
<evidence type="ECO:0000313" key="8">
    <source>
        <dbReference type="EMBL" id="AJI25331.1"/>
    </source>
</evidence>
<dbReference type="FunFam" id="3.90.550.10:FF:000003">
    <property type="entry name" value="2-C-methyl-D-erythritol 4-phosphate cytidylyltransferase"/>
    <property type="match status" value="1"/>
</dbReference>
<dbReference type="GeneID" id="93640454"/>
<protein>
    <recommendedName>
        <fullName evidence="7">2-C-methyl-D-erythritol 4-phosphate cytidylyltransferase</fullName>
        <ecNumber evidence="7">2.7.7.60</ecNumber>
    </recommendedName>
    <alternativeName>
        <fullName evidence="7">4-diphosphocytidyl-2C-methyl-D-erythritol synthase</fullName>
    </alternativeName>
    <alternativeName>
        <fullName evidence="7">MEP cytidylyltransferase</fullName>
        <shortName evidence="7">MCT</shortName>
    </alternativeName>
</protein>
<dbReference type="SUPFAM" id="SSF53448">
    <property type="entry name" value="Nucleotide-diphospho-sugar transferases"/>
    <property type="match status" value="1"/>
</dbReference>
<dbReference type="KEGG" id="bmeg:BG04_2385"/>
<keyword evidence="4 7" id="KW-0808">Transferase</keyword>
<dbReference type="InterPro" id="IPR018294">
    <property type="entry name" value="ISPD_synthase_CS"/>
</dbReference>
<proteinExistence type="inferred from homology"/>
<comment type="catalytic activity">
    <reaction evidence="1 7">
        <text>2-C-methyl-D-erythritol 4-phosphate + CTP + H(+) = 4-CDP-2-C-methyl-D-erythritol + diphosphate</text>
        <dbReference type="Rhea" id="RHEA:13429"/>
        <dbReference type="ChEBI" id="CHEBI:15378"/>
        <dbReference type="ChEBI" id="CHEBI:33019"/>
        <dbReference type="ChEBI" id="CHEBI:37563"/>
        <dbReference type="ChEBI" id="CHEBI:57823"/>
        <dbReference type="ChEBI" id="CHEBI:58262"/>
        <dbReference type="EC" id="2.7.7.60"/>
    </reaction>
</comment>
<keyword evidence="5 7" id="KW-0548">Nucleotidyltransferase</keyword>
<dbReference type="InterPro" id="IPR029044">
    <property type="entry name" value="Nucleotide-diphossugar_trans"/>
</dbReference>
<dbReference type="Gene3D" id="3.90.550.10">
    <property type="entry name" value="Spore Coat Polysaccharide Biosynthesis Protein SpsA, Chain A"/>
    <property type="match status" value="1"/>
</dbReference>
<dbReference type="EC" id="2.7.7.60" evidence="7"/>
<dbReference type="HOGENOM" id="CLU_061281_2_2_9"/>
<comment type="similarity">
    <text evidence="3 7">Belongs to the IspD/TarI cytidylyltransferase family. IspD subfamily.</text>
</comment>
<evidence type="ECO:0000256" key="6">
    <source>
        <dbReference type="ARBA" id="ARBA00023229"/>
    </source>
</evidence>
<dbReference type="EMBL" id="CP009920">
    <property type="protein sequence ID" value="AJI25331.1"/>
    <property type="molecule type" value="Genomic_DNA"/>
</dbReference>
<feature type="site" description="Transition state stabilizer" evidence="7">
    <location>
        <position position="22"/>
    </location>
</feature>
<accession>A0A0B6APA6</accession>
<dbReference type="UniPathway" id="UPA00056">
    <property type="reaction ID" value="UER00093"/>
</dbReference>
<evidence type="ECO:0000256" key="7">
    <source>
        <dbReference type="HAMAP-Rule" id="MF_00108"/>
    </source>
</evidence>
<comment type="function">
    <text evidence="7">Catalyzes the formation of 4-diphosphocytidyl-2-C-methyl-D-erythritol from CTP and 2-C-methyl-D-erythritol 4-phosphate (MEP).</text>
</comment>
<feature type="site" description="Positions MEP for the nucleophilic attack" evidence="7">
    <location>
        <position position="208"/>
    </location>
</feature>
<name>A0A0B6APA6_PRIM2</name>
<dbReference type="PANTHER" id="PTHR32125">
    <property type="entry name" value="2-C-METHYL-D-ERYTHRITOL 4-PHOSPHATE CYTIDYLYLTRANSFERASE, CHLOROPLASTIC"/>
    <property type="match status" value="1"/>
</dbReference>
<dbReference type="PANTHER" id="PTHR32125:SF4">
    <property type="entry name" value="2-C-METHYL-D-ERYTHRITOL 4-PHOSPHATE CYTIDYLYLTRANSFERASE, CHLOROPLASTIC"/>
    <property type="match status" value="1"/>
</dbReference>
<dbReference type="Proteomes" id="UP000031829">
    <property type="component" value="Chromosome"/>
</dbReference>
<dbReference type="InterPro" id="IPR001228">
    <property type="entry name" value="IspD"/>
</dbReference>
<evidence type="ECO:0000256" key="3">
    <source>
        <dbReference type="ARBA" id="ARBA00009789"/>
    </source>
</evidence>
<dbReference type="AlphaFoldDB" id="A0A0B6APA6"/>
<evidence type="ECO:0000256" key="5">
    <source>
        <dbReference type="ARBA" id="ARBA00022695"/>
    </source>
</evidence>
<organism evidence="8 9">
    <name type="scientific">Priestia megaterium (strain ATCC 14581 / DSM 32 / CCUG 1817 / JCM 2506 / NBRC 15308 / NCIMB 9376 / NCTC 10342 / NRRL B-14308 / VKM B-512 / Ford 19)</name>
    <name type="common">Bacillus megaterium</name>
    <dbReference type="NCBI Taxonomy" id="1348623"/>
    <lineage>
        <taxon>Bacteria</taxon>
        <taxon>Bacillati</taxon>
        <taxon>Bacillota</taxon>
        <taxon>Bacilli</taxon>
        <taxon>Bacillales</taxon>
        <taxon>Bacillaceae</taxon>
        <taxon>Priestia</taxon>
    </lineage>
</organism>